<evidence type="ECO:0000313" key="2">
    <source>
        <dbReference type="Proteomes" id="UP001500795"/>
    </source>
</evidence>
<gene>
    <name evidence="1" type="ORF">GCM10022394_11460</name>
</gene>
<dbReference type="Proteomes" id="UP001500795">
    <property type="component" value="Unassembled WGS sequence"/>
</dbReference>
<name>A0ABP6VDC9_9GAMM</name>
<keyword evidence="2" id="KW-1185">Reference proteome</keyword>
<organism evidence="1 2">
    <name type="scientific">Zobellella aerophila</name>
    <dbReference type="NCBI Taxonomy" id="870480"/>
    <lineage>
        <taxon>Bacteria</taxon>
        <taxon>Pseudomonadati</taxon>
        <taxon>Pseudomonadota</taxon>
        <taxon>Gammaproteobacteria</taxon>
        <taxon>Aeromonadales</taxon>
        <taxon>Aeromonadaceae</taxon>
        <taxon>Zobellella</taxon>
    </lineage>
</organism>
<protein>
    <submittedName>
        <fullName evidence="1">Uncharacterized protein</fullName>
    </submittedName>
</protein>
<dbReference type="RefSeq" id="WP_344955649.1">
    <property type="nucleotide sequence ID" value="NZ_BAABCX010000001.1"/>
</dbReference>
<comment type="caution">
    <text evidence="1">The sequence shown here is derived from an EMBL/GenBank/DDBJ whole genome shotgun (WGS) entry which is preliminary data.</text>
</comment>
<sequence length="155" mass="17903">MYQQQVRHPLTQSLDSLDGETFEAMFELFRQIGIFWRNLDDAEAYRSRLYAFMQNRINLRPIYHQYYQLARQTLDQLIAEQGQEQAYRLLFTDAQANQPPAETPLAVTRQKVSNEFVTFQLAQGGFRVFGADNYPGFIGGANIPGQPAPYRTAEE</sequence>
<evidence type="ECO:0000313" key="1">
    <source>
        <dbReference type="EMBL" id="GAA3533677.1"/>
    </source>
</evidence>
<accession>A0ABP6VDC9</accession>
<proteinExistence type="predicted"/>
<dbReference type="EMBL" id="BAABCX010000001">
    <property type="protein sequence ID" value="GAA3533677.1"/>
    <property type="molecule type" value="Genomic_DNA"/>
</dbReference>
<reference evidence="2" key="1">
    <citation type="journal article" date="2019" name="Int. J. Syst. Evol. Microbiol.">
        <title>The Global Catalogue of Microorganisms (GCM) 10K type strain sequencing project: providing services to taxonomists for standard genome sequencing and annotation.</title>
        <authorList>
            <consortium name="The Broad Institute Genomics Platform"/>
            <consortium name="The Broad Institute Genome Sequencing Center for Infectious Disease"/>
            <person name="Wu L."/>
            <person name="Ma J."/>
        </authorList>
    </citation>
    <scope>NUCLEOTIDE SEQUENCE [LARGE SCALE GENOMIC DNA]</scope>
    <source>
        <strain evidence="2">JCM 17110</strain>
    </source>
</reference>